<feature type="transmembrane region" description="Helical" evidence="5">
    <location>
        <begin position="57"/>
        <end position="80"/>
    </location>
</feature>
<evidence type="ECO:0000256" key="1">
    <source>
        <dbReference type="ARBA" id="ARBA00004141"/>
    </source>
</evidence>
<feature type="domain" description="Methylamine utilisation protein MauE" evidence="6">
    <location>
        <begin position="4"/>
        <end position="142"/>
    </location>
</feature>
<evidence type="ECO:0000256" key="2">
    <source>
        <dbReference type="ARBA" id="ARBA00022692"/>
    </source>
</evidence>
<organism evidence="7 8">
    <name type="scientific">Anditalea andensis</name>
    <dbReference type="NCBI Taxonomy" id="1048983"/>
    <lineage>
        <taxon>Bacteria</taxon>
        <taxon>Pseudomonadati</taxon>
        <taxon>Bacteroidota</taxon>
        <taxon>Cytophagia</taxon>
        <taxon>Cytophagales</taxon>
        <taxon>Cytophagaceae</taxon>
        <taxon>Anditalea</taxon>
    </lineage>
</organism>
<dbReference type="GO" id="GO:0030416">
    <property type="term" value="P:methylamine metabolic process"/>
    <property type="evidence" value="ECO:0007669"/>
    <property type="project" value="InterPro"/>
</dbReference>
<dbReference type="AlphaFoldDB" id="A0A074LLV3"/>
<comment type="caution">
    <text evidence="7">The sequence shown here is derived from an EMBL/GenBank/DDBJ whole genome shotgun (WGS) entry which is preliminary data.</text>
</comment>
<dbReference type="EMBL" id="JMIH01000014">
    <property type="protein sequence ID" value="KEO74852.1"/>
    <property type="molecule type" value="Genomic_DNA"/>
</dbReference>
<sequence>MAKKIVLLIIRFIVGGLFIFSGLIKINDPIGTSIKLEEYFDVFSYDIAPFFSSLKTISLPLAVFLVVVEVVLGIMLILNYKPKFTTYALAIIILFFTFLTFYSAYFNKVTDCGCFGDAIKLTPWESFYKDVFLVILIAILLIFQNSLKANRKFWATGITVASVVIATSLSIYAIQNLPFIDFRAYKVGVNINTAMIPSTNLEYSYVMKKGGVEFVFDQYPTDDEYEFVEMNLKNPEALPKISDFSVWNEQGDFTDEILSKKRVLILISNISKMNHSNFDQMADLINNLKGTEVLVSMVSASSEDEIRALIDSLKWDVDYYMADATVVKTIIRSNPGLMVLKEGTILGKYHHNNTPNVSKVIDLFTAHGALSTSVSD</sequence>
<dbReference type="STRING" id="1048983.EL17_04015"/>
<keyword evidence="4 5" id="KW-0472">Membrane</keyword>
<feature type="transmembrane region" description="Helical" evidence="5">
    <location>
        <begin position="155"/>
        <end position="174"/>
    </location>
</feature>
<keyword evidence="3 5" id="KW-1133">Transmembrane helix</keyword>
<feature type="transmembrane region" description="Helical" evidence="5">
    <location>
        <begin position="126"/>
        <end position="143"/>
    </location>
</feature>
<evidence type="ECO:0000259" key="6">
    <source>
        <dbReference type="Pfam" id="PF07291"/>
    </source>
</evidence>
<reference evidence="7 8" key="1">
    <citation type="submission" date="2014-04" db="EMBL/GenBank/DDBJ databases">
        <title>Characterization and application of a salt tolerant electro-active bacterium.</title>
        <authorList>
            <person name="Yang L."/>
            <person name="Wei S."/>
            <person name="Tay Q.X.M."/>
        </authorList>
    </citation>
    <scope>NUCLEOTIDE SEQUENCE [LARGE SCALE GENOMIC DNA]</scope>
    <source>
        <strain evidence="7 8">LY1</strain>
    </source>
</reference>
<comment type="subcellular location">
    <subcellularLocation>
        <location evidence="1">Membrane</location>
        <topology evidence="1">Multi-pass membrane protein</topology>
    </subcellularLocation>
</comment>
<keyword evidence="2 5" id="KW-0812">Transmembrane</keyword>
<dbReference type="GO" id="GO:0016020">
    <property type="term" value="C:membrane"/>
    <property type="evidence" value="ECO:0007669"/>
    <property type="project" value="UniProtKB-SubCell"/>
</dbReference>
<evidence type="ECO:0000256" key="3">
    <source>
        <dbReference type="ARBA" id="ARBA00022989"/>
    </source>
</evidence>
<dbReference type="RefSeq" id="WP_051719817.1">
    <property type="nucleotide sequence ID" value="NZ_JMIH01000014.1"/>
</dbReference>
<proteinExistence type="predicted"/>
<evidence type="ECO:0000313" key="8">
    <source>
        <dbReference type="Proteomes" id="UP000027821"/>
    </source>
</evidence>
<accession>A0A074LLV3</accession>
<evidence type="ECO:0000256" key="4">
    <source>
        <dbReference type="ARBA" id="ARBA00023136"/>
    </source>
</evidence>
<protein>
    <submittedName>
        <fullName evidence="7">DoxX family protein</fullName>
    </submittedName>
</protein>
<feature type="transmembrane region" description="Helical" evidence="5">
    <location>
        <begin position="87"/>
        <end position="106"/>
    </location>
</feature>
<dbReference type="InterPro" id="IPR009908">
    <property type="entry name" value="Methylamine_util_MauE"/>
</dbReference>
<dbReference type="Proteomes" id="UP000027821">
    <property type="component" value="Unassembled WGS sequence"/>
</dbReference>
<dbReference type="eggNOG" id="COG2259">
    <property type="taxonomic scope" value="Bacteria"/>
</dbReference>
<name>A0A074LLV3_9BACT</name>
<evidence type="ECO:0000313" key="7">
    <source>
        <dbReference type="EMBL" id="KEO74852.1"/>
    </source>
</evidence>
<dbReference type="Pfam" id="PF07291">
    <property type="entry name" value="MauE"/>
    <property type="match status" value="1"/>
</dbReference>
<dbReference type="NCBIfam" id="NF045576">
    <property type="entry name" value="BT_3928_fam"/>
    <property type="match status" value="1"/>
</dbReference>
<dbReference type="OrthoDB" id="9809429at2"/>
<gene>
    <name evidence="7" type="ORF">EL17_04015</name>
</gene>
<evidence type="ECO:0000256" key="5">
    <source>
        <dbReference type="SAM" id="Phobius"/>
    </source>
</evidence>
<feature type="transmembrane region" description="Helical" evidence="5">
    <location>
        <begin position="5"/>
        <end position="24"/>
    </location>
</feature>
<keyword evidence="8" id="KW-1185">Reference proteome</keyword>